<dbReference type="PRINTS" id="PR00783">
    <property type="entry name" value="MINTRINSICP"/>
</dbReference>
<evidence type="ECO:0000313" key="10">
    <source>
        <dbReference type="EMBL" id="CAD8859870.1"/>
    </source>
</evidence>
<dbReference type="EMBL" id="HBFQ01047958">
    <property type="protein sequence ID" value="CAD8859870.1"/>
    <property type="molecule type" value="Transcribed_RNA"/>
</dbReference>
<evidence type="ECO:0000256" key="3">
    <source>
        <dbReference type="ARBA" id="ARBA00022448"/>
    </source>
</evidence>
<keyword evidence="3 7" id="KW-0813">Transport</keyword>
<dbReference type="Pfam" id="PF00230">
    <property type="entry name" value="MIP"/>
    <property type="match status" value="1"/>
</dbReference>
<dbReference type="Gene3D" id="1.20.1080.10">
    <property type="entry name" value="Glycerol uptake facilitator protein"/>
    <property type="match status" value="1"/>
</dbReference>
<protein>
    <recommendedName>
        <fullName evidence="11">Aquaporin</fullName>
    </recommendedName>
</protein>
<evidence type="ECO:0000256" key="8">
    <source>
        <dbReference type="SAM" id="Phobius"/>
    </source>
</evidence>
<feature type="transmembrane region" description="Helical" evidence="8">
    <location>
        <begin position="248"/>
        <end position="266"/>
    </location>
</feature>
<comment type="subcellular location">
    <subcellularLocation>
        <location evidence="1">Membrane</location>
        <topology evidence="1">Multi-pass membrane protein</topology>
    </subcellularLocation>
</comment>
<dbReference type="AlphaFoldDB" id="A0A7S1FE08"/>
<evidence type="ECO:0000256" key="1">
    <source>
        <dbReference type="ARBA" id="ARBA00004141"/>
    </source>
</evidence>
<dbReference type="GO" id="GO:0015254">
    <property type="term" value="F:glycerol channel activity"/>
    <property type="evidence" value="ECO:0007669"/>
    <property type="project" value="TreeGrafter"/>
</dbReference>
<sequence length="300" mass="31239">MAVVRSSLRVPLAALILTLGCGVSGRSTLDEDADLLGASAAPSLMRRCVAEALGTAIIVHMGCGVVCVDRFANAQVGTFGICSVWVACVLIAIYATRDISGAHLNPAVSLSFVIYKDFPLSELVPFVASQVFGAFVGAAANYGCTAHGIIQYEAVHRRARGTTPSTFVGAFACGVTPEILSPISGFLVEVWATAWFVFLIFALGDPNCSVPPAASPVVTGIVVGGLVSVFGPLTCCCINPARDLGPRLVVFAAGFGRVAWTQWWIYAFGPPLGAVLGGALCTYCYEFPVPTTGVLLSRVV</sequence>
<evidence type="ECO:0000256" key="6">
    <source>
        <dbReference type="ARBA" id="ARBA00023136"/>
    </source>
</evidence>
<feature type="transmembrane region" description="Helical" evidence="8">
    <location>
        <begin position="216"/>
        <end position="236"/>
    </location>
</feature>
<dbReference type="InterPro" id="IPR050363">
    <property type="entry name" value="MIP/Aquaporin"/>
</dbReference>
<dbReference type="InterPro" id="IPR000425">
    <property type="entry name" value="MIP"/>
</dbReference>
<comment type="similarity">
    <text evidence="2 7">Belongs to the MIP/aquaporin (TC 1.A.8) family.</text>
</comment>
<name>A0A7S1FE08_NOCSC</name>
<evidence type="ECO:0000256" key="2">
    <source>
        <dbReference type="ARBA" id="ARBA00006175"/>
    </source>
</evidence>
<dbReference type="PROSITE" id="PS51257">
    <property type="entry name" value="PROKAR_LIPOPROTEIN"/>
    <property type="match status" value="1"/>
</dbReference>
<evidence type="ECO:0000256" key="4">
    <source>
        <dbReference type="ARBA" id="ARBA00022692"/>
    </source>
</evidence>
<dbReference type="PANTHER" id="PTHR43829">
    <property type="entry name" value="AQUAPORIN OR AQUAGLYCEROPORIN RELATED"/>
    <property type="match status" value="1"/>
</dbReference>
<keyword evidence="9" id="KW-0732">Signal</keyword>
<dbReference type="InterPro" id="IPR022357">
    <property type="entry name" value="MIP_CS"/>
</dbReference>
<feature type="signal peptide" evidence="9">
    <location>
        <begin position="1"/>
        <end position="25"/>
    </location>
</feature>
<dbReference type="PROSITE" id="PS00221">
    <property type="entry name" value="MIP"/>
    <property type="match status" value="1"/>
</dbReference>
<gene>
    <name evidence="10" type="ORF">NSCI0253_LOCUS34224</name>
</gene>
<feature type="chain" id="PRO_5030834472" description="Aquaporin" evidence="9">
    <location>
        <begin position="26"/>
        <end position="300"/>
    </location>
</feature>
<accession>A0A7S1FE08</accession>
<feature type="transmembrane region" description="Helical" evidence="8">
    <location>
        <begin position="76"/>
        <end position="95"/>
    </location>
</feature>
<feature type="transmembrane region" description="Helical" evidence="8">
    <location>
        <begin position="127"/>
        <end position="150"/>
    </location>
</feature>
<evidence type="ECO:0000256" key="7">
    <source>
        <dbReference type="RuleBase" id="RU000477"/>
    </source>
</evidence>
<reference evidence="10" key="1">
    <citation type="submission" date="2021-01" db="EMBL/GenBank/DDBJ databases">
        <authorList>
            <person name="Corre E."/>
            <person name="Pelletier E."/>
            <person name="Niang G."/>
            <person name="Scheremetjew M."/>
            <person name="Finn R."/>
            <person name="Kale V."/>
            <person name="Holt S."/>
            <person name="Cochrane G."/>
            <person name="Meng A."/>
            <person name="Brown T."/>
            <person name="Cohen L."/>
        </authorList>
    </citation>
    <scope>NUCLEOTIDE SEQUENCE</scope>
</reference>
<feature type="transmembrane region" description="Helical" evidence="8">
    <location>
        <begin position="49"/>
        <end position="69"/>
    </location>
</feature>
<dbReference type="InterPro" id="IPR023271">
    <property type="entry name" value="Aquaporin-like"/>
</dbReference>
<evidence type="ECO:0000256" key="9">
    <source>
        <dbReference type="SAM" id="SignalP"/>
    </source>
</evidence>
<evidence type="ECO:0000256" key="5">
    <source>
        <dbReference type="ARBA" id="ARBA00022989"/>
    </source>
</evidence>
<dbReference type="PANTHER" id="PTHR43829:SF9">
    <property type="entry name" value="AQUAPORIN-9"/>
    <property type="match status" value="1"/>
</dbReference>
<keyword evidence="4 7" id="KW-0812">Transmembrane</keyword>
<dbReference type="SUPFAM" id="SSF81338">
    <property type="entry name" value="Aquaporin-like"/>
    <property type="match status" value="1"/>
</dbReference>
<dbReference type="GO" id="GO:0005886">
    <property type="term" value="C:plasma membrane"/>
    <property type="evidence" value="ECO:0007669"/>
    <property type="project" value="TreeGrafter"/>
</dbReference>
<evidence type="ECO:0008006" key="11">
    <source>
        <dbReference type="Google" id="ProtNLM"/>
    </source>
</evidence>
<organism evidence="10">
    <name type="scientific">Noctiluca scintillans</name>
    <name type="common">Sea sparkle</name>
    <name type="synonym">Red tide dinoflagellate</name>
    <dbReference type="NCBI Taxonomy" id="2966"/>
    <lineage>
        <taxon>Eukaryota</taxon>
        <taxon>Sar</taxon>
        <taxon>Alveolata</taxon>
        <taxon>Dinophyceae</taxon>
        <taxon>Noctilucales</taxon>
        <taxon>Noctilucaceae</taxon>
        <taxon>Noctiluca</taxon>
    </lineage>
</organism>
<feature type="transmembrane region" description="Helical" evidence="8">
    <location>
        <begin position="186"/>
        <end position="204"/>
    </location>
</feature>
<proteinExistence type="inferred from homology"/>
<keyword evidence="5 8" id="KW-1133">Transmembrane helix</keyword>
<keyword evidence="6 8" id="KW-0472">Membrane</keyword>
<dbReference type="GO" id="GO:0015250">
    <property type="term" value="F:water channel activity"/>
    <property type="evidence" value="ECO:0007669"/>
    <property type="project" value="TreeGrafter"/>
</dbReference>